<dbReference type="InterPro" id="IPR002173">
    <property type="entry name" value="Carboh/pur_kinase_PfkB_CS"/>
</dbReference>
<evidence type="ECO:0000256" key="2">
    <source>
        <dbReference type="ARBA" id="ARBA00022679"/>
    </source>
</evidence>
<dbReference type="PANTHER" id="PTHR43320">
    <property type="entry name" value="SUGAR KINASE"/>
    <property type="match status" value="1"/>
</dbReference>
<dbReference type="Pfam" id="PF00294">
    <property type="entry name" value="PfkB"/>
    <property type="match status" value="1"/>
</dbReference>
<dbReference type="Proteomes" id="UP000502179">
    <property type="component" value="Chromosome"/>
</dbReference>
<accession>A0A6G7PTJ1</accession>
<evidence type="ECO:0000313" key="5">
    <source>
        <dbReference type="Proteomes" id="UP000502179"/>
    </source>
</evidence>
<evidence type="ECO:0000256" key="1">
    <source>
        <dbReference type="ARBA" id="ARBA00010688"/>
    </source>
</evidence>
<dbReference type="SUPFAM" id="SSF53613">
    <property type="entry name" value="Ribokinase-like"/>
    <property type="match status" value="1"/>
</dbReference>
<comment type="similarity">
    <text evidence="1">Belongs to the carbohydrate kinase PfkB family.</text>
</comment>
<reference evidence="4 5" key="1">
    <citation type="submission" date="2020-02" db="EMBL/GenBank/DDBJ databases">
        <title>Genome analysis of Thermosulfuriphilus ammonigenes ST65T, an anaerobic thermophilic chemolithoautotrophic bacterium isolated from a deep-sea hydrothermal vent.</title>
        <authorList>
            <person name="Slobodkina G."/>
            <person name="Allioux M."/>
            <person name="Merkel A."/>
            <person name="Alain K."/>
            <person name="Jebbar M."/>
            <person name="Slobodkin A."/>
        </authorList>
    </citation>
    <scope>NUCLEOTIDE SEQUENCE [LARGE SCALE GENOMIC DNA]</scope>
    <source>
        <strain evidence="4 5">ST65</strain>
    </source>
</reference>
<organism evidence="4 5">
    <name type="scientific">Thermosulfuriphilus ammonigenes</name>
    <dbReference type="NCBI Taxonomy" id="1936021"/>
    <lineage>
        <taxon>Bacteria</taxon>
        <taxon>Pseudomonadati</taxon>
        <taxon>Thermodesulfobacteriota</taxon>
        <taxon>Thermodesulfobacteria</taxon>
        <taxon>Thermodesulfobacteriales</taxon>
        <taxon>Thermodesulfobacteriaceae</taxon>
        <taxon>Thermosulfuriphilus</taxon>
    </lineage>
</organism>
<keyword evidence="5" id="KW-1185">Reference proteome</keyword>
<evidence type="ECO:0000313" key="4">
    <source>
        <dbReference type="EMBL" id="QIJ70999.1"/>
    </source>
</evidence>
<proteinExistence type="inferred from homology"/>
<keyword evidence="2" id="KW-0808">Transferase</keyword>
<name>A0A6G7PTJ1_9BACT</name>
<dbReference type="GO" id="GO:0016301">
    <property type="term" value="F:kinase activity"/>
    <property type="evidence" value="ECO:0007669"/>
    <property type="project" value="UniProtKB-KW"/>
</dbReference>
<dbReference type="RefSeq" id="WP_166031221.1">
    <property type="nucleotide sequence ID" value="NZ_CP048877.1"/>
</dbReference>
<dbReference type="Gene3D" id="3.40.1190.20">
    <property type="match status" value="1"/>
</dbReference>
<dbReference type="AlphaFoldDB" id="A0A6G7PTJ1"/>
<sequence length="313" mass="33536">MEKKLILGCGALNLDFFYEVDDFAGLPLDLTPGREVWGSREEAQALIGWLPSTSLIHKDGGGSAANTIFALSLLGFATIFLGRVGQDGEGEEVLSLFGEVGRGLIERKGKTALCLSLIGPGRDRALFVSPNPEEGVPEFSPPQGLAHVHLSSFVSAAGLQGQIRLLKELSNQITVSIDPGEIYCRRGLESLLSLLRRANLVFLTSEELRLLSLSPRELLSLGPELVVVKKGAKGAEVWKEDRVVPVPAVPVQSVVDTTGAGDAFDAGFLAAWLKGEDIFRCGLAGARLAAISLTGYGREGLRKAKRLREEVFS</sequence>
<dbReference type="InterPro" id="IPR052700">
    <property type="entry name" value="Carb_kinase_PfkB-like"/>
</dbReference>
<dbReference type="EMBL" id="CP048877">
    <property type="protein sequence ID" value="QIJ70999.1"/>
    <property type="molecule type" value="Genomic_DNA"/>
</dbReference>
<protein>
    <submittedName>
        <fullName evidence="4">Uncharacterized protein</fullName>
    </submittedName>
</protein>
<dbReference type="InterPro" id="IPR011611">
    <property type="entry name" value="PfkB_dom"/>
</dbReference>
<gene>
    <name evidence="4" type="ORF">G4V39_01350</name>
</gene>
<dbReference type="PANTHER" id="PTHR43320:SF3">
    <property type="entry name" value="CARBOHYDRATE KINASE PFKB DOMAIN-CONTAINING PROTEIN"/>
    <property type="match status" value="1"/>
</dbReference>
<dbReference type="PROSITE" id="PS00584">
    <property type="entry name" value="PFKB_KINASES_2"/>
    <property type="match status" value="1"/>
</dbReference>
<dbReference type="InterPro" id="IPR029056">
    <property type="entry name" value="Ribokinase-like"/>
</dbReference>
<keyword evidence="3" id="KW-0418">Kinase</keyword>
<evidence type="ECO:0000256" key="3">
    <source>
        <dbReference type="ARBA" id="ARBA00022777"/>
    </source>
</evidence>
<dbReference type="KEGG" id="tav:G4V39_01350"/>